<proteinExistence type="predicted"/>
<dbReference type="AlphaFoldDB" id="A0AAV6WGV4"/>
<dbReference type="SUPFAM" id="SSF48371">
    <property type="entry name" value="ARM repeat"/>
    <property type="match status" value="1"/>
</dbReference>
<dbReference type="PANTHER" id="PTHR10257:SF28">
    <property type="entry name" value="SERINE_THREONINE PROTEIN PHOSPHATASE 2A REGULATORY SUBUNIT"/>
    <property type="match status" value="1"/>
</dbReference>
<dbReference type="FunFam" id="1.25.10.10:FF:000548">
    <property type="entry name" value="Serine/threonine protein phosphatase 2A regulatory subunit"/>
    <property type="match status" value="1"/>
</dbReference>
<accession>A0AAV6WGV4</accession>
<dbReference type="InterPro" id="IPR016024">
    <property type="entry name" value="ARM-type_fold"/>
</dbReference>
<protein>
    <recommendedName>
        <fullName evidence="3">Serine/threonine protein phosphatase 2A regulatory subunit</fullName>
    </recommendedName>
</protein>
<evidence type="ECO:0000313" key="1">
    <source>
        <dbReference type="EMBL" id="KAG8368060.1"/>
    </source>
</evidence>
<dbReference type="InterPro" id="IPR002554">
    <property type="entry name" value="PP2A_B56"/>
</dbReference>
<reference evidence="1" key="1">
    <citation type="submission" date="2019-10" db="EMBL/GenBank/DDBJ databases">
        <authorList>
            <person name="Zhang R."/>
            <person name="Pan Y."/>
            <person name="Wang J."/>
            <person name="Ma R."/>
            <person name="Yu S."/>
        </authorList>
    </citation>
    <scope>NUCLEOTIDE SEQUENCE</scope>
    <source>
        <strain evidence="1">LA-IB0</strain>
        <tissue evidence="1">Leaf</tissue>
    </source>
</reference>
<comment type="caution">
    <text evidence="1">The sequence shown here is derived from an EMBL/GenBank/DDBJ whole genome shotgun (WGS) entry which is preliminary data.</text>
</comment>
<name>A0AAV6WGV4_9LAMI</name>
<dbReference type="Gene3D" id="1.25.10.10">
    <property type="entry name" value="Leucine-rich Repeat Variant"/>
    <property type="match status" value="1"/>
</dbReference>
<evidence type="ECO:0008006" key="3">
    <source>
        <dbReference type="Google" id="ProtNLM"/>
    </source>
</evidence>
<dbReference type="GO" id="GO:0019888">
    <property type="term" value="F:protein phosphatase regulator activity"/>
    <property type="evidence" value="ECO:0007669"/>
    <property type="project" value="InterPro"/>
</dbReference>
<gene>
    <name evidence="1" type="ORF">BUALT_Bualt15G0006100</name>
</gene>
<dbReference type="GO" id="GO:0007165">
    <property type="term" value="P:signal transduction"/>
    <property type="evidence" value="ECO:0007669"/>
    <property type="project" value="InterPro"/>
</dbReference>
<dbReference type="EMBL" id="WHWC01000015">
    <property type="protein sequence ID" value="KAG8368060.1"/>
    <property type="molecule type" value="Genomic_DNA"/>
</dbReference>
<dbReference type="PANTHER" id="PTHR10257">
    <property type="entry name" value="SERINE/THREONINE PROTEIN PHOSPHATASE 2A PP2A REGULATORY SUBUNIT B"/>
    <property type="match status" value="1"/>
</dbReference>
<dbReference type="Proteomes" id="UP000826271">
    <property type="component" value="Unassembled WGS sequence"/>
</dbReference>
<evidence type="ECO:0000313" key="2">
    <source>
        <dbReference type="Proteomes" id="UP000826271"/>
    </source>
</evidence>
<dbReference type="GO" id="GO:0000159">
    <property type="term" value="C:protein phosphatase type 2A complex"/>
    <property type="evidence" value="ECO:0007669"/>
    <property type="project" value="InterPro"/>
</dbReference>
<organism evidence="1 2">
    <name type="scientific">Buddleja alternifolia</name>
    <dbReference type="NCBI Taxonomy" id="168488"/>
    <lineage>
        <taxon>Eukaryota</taxon>
        <taxon>Viridiplantae</taxon>
        <taxon>Streptophyta</taxon>
        <taxon>Embryophyta</taxon>
        <taxon>Tracheophyta</taxon>
        <taxon>Spermatophyta</taxon>
        <taxon>Magnoliopsida</taxon>
        <taxon>eudicotyledons</taxon>
        <taxon>Gunneridae</taxon>
        <taxon>Pentapetalae</taxon>
        <taxon>asterids</taxon>
        <taxon>lamiids</taxon>
        <taxon>Lamiales</taxon>
        <taxon>Scrophulariaceae</taxon>
        <taxon>Buddlejeae</taxon>
        <taxon>Buddleja</taxon>
    </lineage>
</organism>
<dbReference type="Pfam" id="PF01603">
    <property type="entry name" value="B56"/>
    <property type="match status" value="1"/>
</dbReference>
<keyword evidence="2" id="KW-1185">Reference proteome</keyword>
<dbReference type="InterPro" id="IPR011989">
    <property type="entry name" value="ARM-like"/>
</dbReference>
<sequence>MGIQRNSPKVSPKRTLKFLLDLDSKHNSSRQPHTNSVYEEILSLIPYCSYTYTFTDPSESPSQQNFKRDKLINLLAIIKPLKKPIPDEILSPLFTMISTNLFRPLPPPHTTSIVSILPDDDDLVATPTAAWLHLHIIYDILLRLVINLEPKSLREYIDESFIQNLLTLFQSEDPRERESLKNVYHKIYAKFHSSRSFMRKAMNDVFLHYIFETEQKHCGVGDLLEIWGTIINGFSIPLKEEHKLFLTRVLIPLHRPKGMQAYHQQLAYCVYQFVEKEPMLGVVVVQGILRYWPVTNCQKEVLLIGELEALVDSMGLEEYKVLALPLCTRITKCLNSWNSQVAERALYIWNNELFVKMASQAIDDVFPVVVEGMEKNLKWHWSRSVRQLTQNVKEMLEEMESSLYSKCLSELDDNDSATNKEEMRRRERWERLEMAARTNQFIQE</sequence>